<proteinExistence type="inferred from homology"/>
<dbReference type="InterPro" id="IPR041470">
    <property type="entry name" value="GCP_N"/>
</dbReference>
<dbReference type="AlphaFoldDB" id="A0A9P4NM55"/>
<dbReference type="PANTHER" id="PTHR19302:SF27">
    <property type="entry name" value="GAMMA-TUBULIN COMPLEX COMPONENT 4"/>
    <property type="match status" value="1"/>
</dbReference>
<evidence type="ECO:0000259" key="9">
    <source>
        <dbReference type="Pfam" id="PF17681"/>
    </source>
</evidence>
<name>A0A9P4NM55_9PEZI</name>
<dbReference type="GO" id="GO:0007020">
    <property type="term" value="P:microtubule nucleation"/>
    <property type="evidence" value="ECO:0007669"/>
    <property type="project" value="InterPro"/>
</dbReference>
<dbReference type="GO" id="GO:0000930">
    <property type="term" value="C:gamma-tubulin complex"/>
    <property type="evidence" value="ECO:0007669"/>
    <property type="project" value="TreeGrafter"/>
</dbReference>
<dbReference type="PANTHER" id="PTHR19302">
    <property type="entry name" value="GAMMA TUBULIN COMPLEX PROTEIN"/>
    <property type="match status" value="1"/>
</dbReference>
<dbReference type="GO" id="GO:0005874">
    <property type="term" value="C:microtubule"/>
    <property type="evidence" value="ECO:0007669"/>
    <property type="project" value="UniProtKB-KW"/>
</dbReference>
<evidence type="ECO:0000256" key="5">
    <source>
        <dbReference type="ARBA" id="ARBA00023212"/>
    </source>
</evidence>
<dbReference type="Pfam" id="PF04130">
    <property type="entry name" value="GCP_C_terminal"/>
    <property type="match status" value="1"/>
</dbReference>
<feature type="region of interest" description="Disordered" evidence="7">
    <location>
        <begin position="561"/>
        <end position="585"/>
    </location>
</feature>
<feature type="compositionally biased region" description="Gly residues" evidence="7">
    <location>
        <begin position="697"/>
        <end position="710"/>
    </location>
</feature>
<evidence type="ECO:0000259" key="8">
    <source>
        <dbReference type="Pfam" id="PF04130"/>
    </source>
</evidence>
<dbReference type="GO" id="GO:0051011">
    <property type="term" value="F:microtubule minus-end binding"/>
    <property type="evidence" value="ECO:0007669"/>
    <property type="project" value="TreeGrafter"/>
</dbReference>
<evidence type="ECO:0000256" key="7">
    <source>
        <dbReference type="SAM" id="MobiDB-lite"/>
    </source>
</evidence>
<dbReference type="InterPro" id="IPR040457">
    <property type="entry name" value="GCP_C"/>
</dbReference>
<dbReference type="GO" id="GO:0051225">
    <property type="term" value="P:spindle assembly"/>
    <property type="evidence" value="ECO:0007669"/>
    <property type="project" value="TreeGrafter"/>
</dbReference>
<organism evidence="10 11">
    <name type="scientific">Tothia fuscella</name>
    <dbReference type="NCBI Taxonomy" id="1048955"/>
    <lineage>
        <taxon>Eukaryota</taxon>
        <taxon>Fungi</taxon>
        <taxon>Dikarya</taxon>
        <taxon>Ascomycota</taxon>
        <taxon>Pezizomycotina</taxon>
        <taxon>Dothideomycetes</taxon>
        <taxon>Pleosporomycetidae</taxon>
        <taxon>Venturiales</taxon>
        <taxon>Cylindrosympodiaceae</taxon>
        <taxon>Tothia</taxon>
    </lineage>
</organism>
<feature type="domain" description="Gamma tubulin complex component protein N-terminal" evidence="9">
    <location>
        <begin position="2"/>
        <end position="301"/>
    </location>
</feature>
<dbReference type="InterPro" id="IPR007259">
    <property type="entry name" value="GCP"/>
</dbReference>
<dbReference type="InterPro" id="IPR042241">
    <property type="entry name" value="GCP_C_sf"/>
</dbReference>
<dbReference type="GO" id="GO:0000278">
    <property type="term" value="P:mitotic cell cycle"/>
    <property type="evidence" value="ECO:0007669"/>
    <property type="project" value="TreeGrafter"/>
</dbReference>
<sequence>MLHEILLSLSGHPSALFPTQSLENGTTSANIDFPLLSPPEQALLKSIGQLSRLHRDIRSHASAISAQHPSTICRAVATAITTIHLARFQRKILEVEEGILRKDARSVGAYNIVPLAGVVGEFDEWTRLMEWFWRTVCLIQDPNGARTCSGVAIIDRLRQEAQTGYPDVEQAALDLGKVAEAAWLRQLSTWLLYGKLPAFGAEDFFVHKVDDVEFEADAKLLPKYVTPSTASSILFIGKSLNHIRIRGTAEGTPRRAGTELDLLPIHLKHLSTLALPISSSALSSAVASIRLSLSRNTLQQLLPLPKIINLLTIFRDYFLLGKGEFAVSLITTAEAHLQSRNKNTGPQSTTKGGLTDSLRGLVIKEAELTTILSKTFSTLSSLVEDDSTDAESLDFARGLFRLTTAKSSNITKRASNNKSSPPTFNDFLLPIPTTLTMELKSPYDLFATSAELGVYSNLHSYLLSIRRAHMRLGDLWRQTQLRRVHPAPLGPPLSCSEHGLKVLEIRRARARKRNADMRGTWATCSAAVFLLGEMGNYFEGEVVGGAWGDLREWISPVMANVEEDDGDGDENTATANKPRHHDPETLSSAHRTFLSTLTHTLLLTDLKFTKVLRELLQHIDGLVSLLHRLQSTQSNMDLEEDEGIVDVLSNSSAEEYDSITKELGRARSRVDSGLKSVVARLRELDGSEERVHVGSESLGGDGGEGGEGYRGWRGGGVERLLMRLDVHYGHERDEEDGGNDLV</sequence>
<feature type="region of interest" description="Disordered" evidence="7">
    <location>
        <begin position="691"/>
        <end position="710"/>
    </location>
</feature>
<comment type="caution">
    <text evidence="10">The sequence shown here is derived from an EMBL/GenBank/DDBJ whole genome shotgun (WGS) entry which is preliminary data.</text>
</comment>
<comment type="similarity">
    <text evidence="2 6">Belongs to the TUBGCP family.</text>
</comment>
<dbReference type="OrthoDB" id="78652at2759"/>
<dbReference type="GO" id="GO:0051321">
    <property type="term" value="P:meiotic cell cycle"/>
    <property type="evidence" value="ECO:0007669"/>
    <property type="project" value="TreeGrafter"/>
</dbReference>
<feature type="compositionally biased region" description="Acidic residues" evidence="7">
    <location>
        <begin position="561"/>
        <end position="570"/>
    </location>
</feature>
<dbReference type="GO" id="GO:0044732">
    <property type="term" value="C:mitotic spindle pole body"/>
    <property type="evidence" value="ECO:0007669"/>
    <property type="project" value="TreeGrafter"/>
</dbReference>
<dbReference type="EMBL" id="MU007057">
    <property type="protein sequence ID" value="KAF2427774.1"/>
    <property type="molecule type" value="Genomic_DNA"/>
</dbReference>
<dbReference type="Pfam" id="PF17681">
    <property type="entry name" value="GCP_N_terminal"/>
    <property type="match status" value="1"/>
</dbReference>
<evidence type="ECO:0000256" key="2">
    <source>
        <dbReference type="ARBA" id="ARBA00010337"/>
    </source>
</evidence>
<evidence type="ECO:0000256" key="1">
    <source>
        <dbReference type="ARBA" id="ARBA00004267"/>
    </source>
</evidence>
<dbReference type="GO" id="GO:0043015">
    <property type="term" value="F:gamma-tubulin binding"/>
    <property type="evidence" value="ECO:0007669"/>
    <property type="project" value="InterPro"/>
</dbReference>
<dbReference type="GO" id="GO:0000922">
    <property type="term" value="C:spindle pole"/>
    <property type="evidence" value="ECO:0007669"/>
    <property type="project" value="InterPro"/>
</dbReference>
<keyword evidence="5 6" id="KW-0206">Cytoskeleton</keyword>
<comment type="subcellular location">
    <subcellularLocation>
        <location evidence="1 6">Cytoplasm</location>
        <location evidence="1 6">Cytoskeleton</location>
        <location evidence="1 6">Microtubule organizing center</location>
    </subcellularLocation>
</comment>
<keyword evidence="11" id="KW-1185">Reference proteome</keyword>
<feature type="domain" description="Gamma tubulin complex component C-terminal" evidence="8">
    <location>
        <begin position="311"/>
        <end position="726"/>
    </location>
</feature>
<protein>
    <recommendedName>
        <fullName evidence="6">Spindle pole body component</fullName>
    </recommendedName>
</protein>
<dbReference type="GO" id="GO:0031122">
    <property type="term" value="P:cytoplasmic microtubule organization"/>
    <property type="evidence" value="ECO:0007669"/>
    <property type="project" value="TreeGrafter"/>
</dbReference>
<reference evidence="10" key="1">
    <citation type="journal article" date="2020" name="Stud. Mycol.">
        <title>101 Dothideomycetes genomes: a test case for predicting lifestyles and emergence of pathogens.</title>
        <authorList>
            <person name="Haridas S."/>
            <person name="Albert R."/>
            <person name="Binder M."/>
            <person name="Bloem J."/>
            <person name="Labutti K."/>
            <person name="Salamov A."/>
            <person name="Andreopoulos B."/>
            <person name="Baker S."/>
            <person name="Barry K."/>
            <person name="Bills G."/>
            <person name="Bluhm B."/>
            <person name="Cannon C."/>
            <person name="Castanera R."/>
            <person name="Culley D."/>
            <person name="Daum C."/>
            <person name="Ezra D."/>
            <person name="Gonzalez J."/>
            <person name="Henrissat B."/>
            <person name="Kuo A."/>
            <person name="Liang C."/>
            <person name="Lipzen A."/>
            <person name="Lutzoni F."/>
            <person name="Magnuson J."/>
            <person name="Mondo S."/>
            <person name="Nolan M."/>
            <person name="Ohm R."/>
            <person name="Pangilinan J."/>
            <person name="Park H.-J."/>
            <person name="Ramirez L."/>
            <person name="Alfaro M."/>
            <person name="Sun H."/>
            <person name="Tritt A."/>
            <person name="Yoshinaga Y."/>
            <person name="Zwiers L.-H."/>
            <person name="Turgeon B."/>
            <person name="Goodwin S."/>
            <person name="Spatafora J."/>
            <person name="Crous P."/>
            <person name="Grigoriev I."/>
        </authorList>
    </citation>
    <scope>NUCLEOTIDE SEQUENCE</scope>
    <source>
        <strain evidence="10">CBS 130266</strain>
    </source>
</reference>
<accession>A0A9P4NM55</accession>
<dbReference type="Proteomes" id="UP000800235">
    <property type="component" value="Unassembled WGS sequence"/>
</dbReference>
<evidence type="ECO:0000256" key="3">
    <source>
        <dbReference type="ARBA" id="ARBA00022490"/>
    </source>
</evidence>
<gene>
    <name evidence="10" type="ORF">EJ08DRAFT_331749</name>
</gene>
<evidence type="ECO:0000256" key="6">
    <source>
        <dbReference type="RuleBase" id="RU363050"/>
    </source>
</evidence>
<keyword evidence="4 6" id="KW-0493">Microtubule</keyword>
<keyword evidence="3 6" id="KW-0963">Cytoplasm</keyword>
<evidence type="ECO:0000313" key="10">
    <source>
        <dbReference type="EMBL" id="KAF2427774.1"/>
    </source>
</evidence>
<dbReference type="Gene3D" id="1.20.120.1900">
    <property type="entry name" value="Gamma-tubulin complex, C-terminal domain"/>
    <property type="match status" value="1"/>
</dbReference>
<evidence type="ECO:0000256" key="4">
    <source>
        <dbReference type="ARBA" id="ARBA00022701"/>
    </source>
</evidence>
<evidence type="ECO:0000313" key="11">
    <source>
        <dbReference type="Proteomes" id="UP000800235"/>
    </source>
</evidence>